<protein>
    <submittedName>
        <fullName evidence="2">Biotin-protein ligase</fullName>
    </submittedName>
</protein>
<reference evidence="2 3" key="1">
    <citation type="submission" date="2015-11" db="EMBL/GenBank/DDBJ databases">
        <authorList>
            <person name="Lin W."/>
        </authorList>
    </citation>
    <scope>NUCLEOTIDE SEQUENCE [LARGE SCALE GENOMIC DNA]</scope>
    <source>
        <strain evidence="2 3">HCH-1</strain>
    </source>
</reference>
<dbReference type="Gene3D" id="3.40.50.880">
    <property type="match status" value="1"/>
</dbReference>
<dbReference type="SUPFAM" id="SSF52317">
    <property type="entry name" value="Class I glutamine amidotransferase-like"/>
    <property type="match status" value="1"/>
</dbReference>
<dbReference type="EMBL" id="LNQR01000006">
    <property type="protein sequence ID" value="KWT94349.1"/>
    <property type="molecule type" value="Genomic_DNA"/>
</dbReference>
<comment type="caution">
    <text evidence="2">The sequence shown here is derived from an EMBL/GenBank/DDBJ whole genome shotgun (WGS) entry which is preliminary data.</text>
</comment>
<gene>
    <name evidence="2" type="ORF">ASN18_0234</name>
</gene>
<proteinExistence type="predicted"/>
<dbReference type="InterPro" id="IPR029062">
    <property type="entry name" value="Class_I_gatase-like"/>
</dbReference>
<keyword evidence="2" id="KW-0436">Ligase</keyword>
<keyword evidence="3" id="KW-1185">Reference proteome</keyword>
<evidence type="ECO:0000313" key="2">
    <source>
        <dbReference type="EMBL" id="KWT94349.1"/>
    </source>
</evidence>
<dbReference type="RefSeq" id="WP_085050769.1">
    <property type="nucleotide sequence ID" value="NZ_LNQR01000006.1"/>
</dbReference>
<evidence type="ECO:0000259" key="1">
    <source>
        <dbReference type="Pfam" id="PF09825"/>
    </source>
</evidence>
<feature type="domain" description="Biotin-protein ligase N-terminal" evidence="1">
    <location>
        <begin position="67"/>
        <end position="263"/>
    </location>
</feature>
<sequence>MLSSKTLTKICLRLLLPVLLMILILPAMAWSLNGADVAIYNDTAYQFGGAWSTGLIAIKTALTYYGYTYEDITPEALNTAVNLNSLYKTIIFGGGWAGGYNTYVTASGYNNIRNFIYNGGGYIGICAGAYFASNMVLWREQFQSTINLYDYPLDLFNGFGIGSVFEIIGWNVPTGCTTGITQSAAMTTVSIDTSILPDVSPTLNILYFGGPFFVPFDTGITVVGRYSGGAASNNQPAMIMFNYGSGKVFLTGPHPEISFSNCTLWYDTSTWQLLRSVVKKLTGK</sequence>
<organism evidence="2 3">
    <name type="scientific">Candidatus Magnetominusculus xianensis</name>
    <dbReference type="NCBI Taxonomy" id="1748249"/>
    <lineage>
        <taxon>Bacteria</taxon>
        <taxon>Pseudomonadati</taxon>
        <taxon>Nitrospirota</taxon>
        <taxon>Nitrospiria</taxon>
        <taxon>Nitrospirales</taxon>
        <taxon>Nitrospiraceae</taxon>
        <taxon>Candidatus Magnetominusculus</taxon>
    </lineage>
</organism>
<dbReference type="InterPro" id="IPR019197">
    <property type="entry name" value="Biotin-prot_ligase_N"/>
</dbReference>
<dbReference type="GO" id="GO:0016874">
    <property type="term" value="F:ligase activity"/>
    <property type="evidence" value="ECO:0007669"/>
    <property type="project" value="UniProtKB-KW"/>
</dbReference>
<dbReference type="Proteomes" id="UP000060487">
    <property type="component" value="Unassembled WGS sequence"/>
</dbReference>
<accession>A0ABR5SJ85</accession>
<evidence type="ECO:0000313" key="3">
    <source>
        <dbReference type="Proteomes" id="UP000060487"/>
    </source>
</evidence>
<name>A0ABR5SJ85_9BACT</name>
<dbReference type="Pfam" id="PF09825">
    <property type="entry name" value="BPL_N"/>
    <property type="match status" value="1"/>
</dbReference>